<name>A0AAP0GQ57_9ASTR</name>
<sequence>MGCCASTNKHHPSSKFRRHSSTSSRAPPPIDVETVKEVLSETPNIKIENIDPKKHSSRYHSYKFPPQDHVIEDPIIISESENISTTTFEDDENDVYRRKVISRSPAKSGSRKQVSGELQPVRKSPVRVKELSPGRVKLVPERNGRETGFGCSVRQRPGSGNLSAARSRSPAKRTAAGGGNGIGRSLSCRKTGKSPSRVGSDLHERIRKPEVRSGREREHRSTFPTATNNDESLENPLVSLECFIFL</sequence>
<dbReference type="Proteomes" id="UP001408789">
    <property type="component" value="Unassembled WGS sequence"/>
</dbReference>
<protein>
    <submittedName>
        <fullName evidence="2">Uncharacterized protein</fullName>
    </submittedName>
</protein>
<feature type="region of interest" description="Disordered" evidence="1">
    <location>
        <begin position="101"/>
        <end position="129"/>
    </location>
</feature>
<dbReference type="PANTHER" id="PTHR33871:SF25">
    <property type="entry name" value="DUF4005 DOMAIN-CONTAINING PROTEIN"/>
    <property type="match status" value="1"/>
</dbReference>
<evidence type="ECO:0000256" key="1">
    <source>
        <dbReference type="SAM" id="MobiDB-lite"/>
    </source>
</evidence>
<accession>A0AAP0GQ57</accession>
<feature type="compositionally biased region" description="Basic and acidic residues" evidence="1">
    <location>
        <begin position="200"/>
        <end position="221"/>
    </location>
</feature>
<reference evidence="2 3" key="1">
    <citation type="submission" date="2024-04" db="EMBL/GenBank/DDBJ databases">
        <title>The reference genome of an endangered Asteraceae, Deinandra increscens subsp. villosa, native to the Central Coast of California.</title>
        <authorList>
            <person name="Guilliams M."/>
            <person name="Hasenstab-Lehman K."/>
            <person name="Meyer R."/>
            <person name="Mcevoy S."/>
        </authorList>
    </citation>
    <scope>NUCLEOTIDE SEQUENCE [LARGE SCALE GENOMIC DNA]</scope>
    <source>
        <tissue evidence="2">Leaf</tissue>
    </source>
</reference>
<keyword evidence="3" id="KW-1185">Reference proteome</keyword>
<dbReference type="EMBL" id="JBCNJP010000025">
    <property type="protein sequence ID" value="KAK9056324.1"/>
    <property type="molecule type" value="Genomic_DNA"/>
</dbReference>
<comment type="caution">
    <text evidence="2">The sequence shown here is derived from an EMBL/GenBank/DDBJ whole genome shotgun (WGS) entry which is preliminary data.</text>
</comment>
<feature type="compositionally biased region" description="Basic residues" evidence="1">
    <location>
        <begin position="8"/>
        <end position="20"/>
    </location>
</feature>
<evidence type="ECO:0000313" key="3">
    <source>
        <dbReference type="Proteomes" id="UP001408789"/>
    </source>
</evidence>
<dbReference type="AlphaFoldDB" id="A0AAP0GQ57"/>
<feature type="region of interest" description="Disordered" evidence="1">
    <location>
        <begin position="1"/>
        <end position="31"/>
    </location>
</feature>
<feature type="region of interest" description="Disordered" evidence="1">
    <location>
        <begin position="141"/>
        <end position="231"/>
    </location>
</feature>
<evidence type="ECO:0000313" key="2">
    <source>
        <dbReference type="EMBL" id="KAK9056324.1"/>
    </source>
</evidence>
<organism evidence="2 3">
    <name type="scientific">Deinandra increscens subsp. villosa</name>
    <dbReference type="NCBI Taxonomy" id="3103831"/>
    <lineage>
        <taxon>Eukaryota</taxon>
        <taxon>Viridiplantae</taxon>
        <taxon>Streptophyta</taxon>
        <taxon>Embryophyta</taxon>
        <taxon>Tracheophyta</taxon>
        <taxon>Spermatophyta</taxon>
        <taxon>Magnoliopsida</taxon>
        <taxon>eudicotyledons</taxon>
        <taxon>Gunneridae</taxon>
        <taxon>Pentapetalae</taxon>
        <taxon>asterids</taxon>
        <taxon>campanulids</taxon>
        <taxon>Asterales</taxon>
        <taxon>Asteraceae</taxon>
        <taxon>Asteroideae</taxon>
        <taxon>Heliantheae alliance</taxon>
        <taxon>Madieae</taxon>
        <taxon>Madiinae</taxon>
        <taxon>Deinandra</taxon>
    </lineage>
</organism>
<dbReference type="PANTHER" id="PTHR33871">
    <property type="entry name" value="OS05G0503100 PROTEIN-RELATED"/>
    <property type="match status" value="1"/>
</dbReference>
<gene>
    <name evidence="2" type="ORF">SSX86_027414</name>
</gene>
<proteinExistence type="predicted"/>